<protein>
    <submittedName>
        <fullName evidence="2">Uncharacterized protein</fullName>
    </submittedName>
</protein>
<feature type="compositionally biased region" description="Basic and acidic residues" evidence="1">
    <location>
        <begin position="15"/>
        <end position="30"/>
    </location>
</feature>
<feature type="region of interest" description="Disordered" evidence="1">
    <location>
        <begin position="1"/>
        <end position="62"/>
    </location>
</feature>
<reference evidence="2 3" key="1">
    <citation type="submission" date="2020-07" db="EMBL/GenBank/DDBJ databases">
        <title>Draft genome and description of Microvirga mediterraneensis Marseille-Q2068 sp. nov.</title>
        <authorList>
            <person name="Boxberger M."/>
        </authorList>
    </citation>
    <scope>NUCLEOTIDE SEQUENCE [LARGE SCALE GENOMIC DNA]</scope>
    <source>
        <strain evidence="2 3">Marseille-Q2068</strain>
    </source>
</reference>
<dbReference type="Proteomes" id="UP000572984">
    <property type="component" value="Unassembled WGS sequence"/>
</dbReference>
<evidence type="ECO:0000256" key="1">
    <source>
        <dbReference type="SAM" id="MobiDB-lite"/>
    </source>
</evidence>
<comment type="caution">
    <text evidence="2">The sequence shown here is derived from an EMBL/GenBank/DDBJ whole genome shotgun (WGS) entry which is preliminary data.</text>
</comment>
<organism evidence="2 3">
    <name type="scientific">Microvirga mediterraneensis</name>
    <dbReference type="NCBI Taxonomy" id="2754695"/>
    <lineage>
        <taxon>Bacteria</taxon>
        <taxon>Pseudomonadati</taxon>
        <taxon>Pseudomonadota</taxon>
        <taxon>Alphaproteobacteria</taxon>
        <taxon>Hyphomicrobiales</taxon>
        <taxon>Methylobacteriaceae</taxon>
        <taxon>Microvirga</taxon>
    </lineage>
</organism>
<feature type="compositionally biased region" description="Pro residues" evidence="1">
    <location>
        <begin position="1"/>
        <end position="10"/>
    </location>
</feature>
<keyword evidence="3" id="KW-1185">Reference proteome</keyword>
<name>A0A838BVJ6_9HYPH</name>
<dbReference type="AlphaFoldDB" id="A0A838BVJ6"/>
<proteinExistence type="predicted"/>
<gene>
    <name evidence="2" type="ORF">H0S73_25200</name>
</gene>
<dbReference type="RefSeq" id="WP_181054966.1">
    <property type="nucleotide sequence ID" value="NZ_JACDXJ010000004.1"/>
</dbReference>
<dbReference type="EMBL" id="JACDXJ010000004">
    <property type="protein sequence ID" value="MBA1159378.1"/>
    <property type="molecule type" value="Genomic_DNA"/>
</dbReference>
<evidence type="ECO:0000313" key="3">
    <source>
        <dbReference type="Proteomes" id="UP000572984"/>
    </source>
</evidence>
<accession>A0A838BVJ6</accession>
<evidence type="ECO:0000313" key="2">
    <source>
        <dbReference type="EMBL" id="MBA1159378.1"/>
    </source>
</evidence>
<feature type="compositionally biased region" description="Polar residues" evidence="1">
    <location>
        <begin position="53"/>
        <end position="62"/>
    </location>
</feature>
<sequence>MTPPPLPRAAPEPAKLNDENVTRARDDATRRARAAAGAGSTIRAPVAGDTGTAYGTKQLLGQ</sequence>